<comment type="caution">
    <text evidence="1">The sequence shown here is derived from an EMBL/GenBank/DDBJ whole genome shotgun (WGS) entry which is preliminary data.</text>
</comment>
<dbReference type="SUPFAM" id="SSF53613">
    <property type="entry name" value="Ribokinase-like"/>
    <property type="match status" value="1"/>
</dbReference>
<reference evidence="1 2" key="1">
    <citation type="submission" date="2019-03" db="EMBL/GenBank/DDBJ databases">
        <title>Genomic Encyclopedia of Type Strains, Phase IV (KMG-IV): sequencing the most valuable type-strain genomes for metagenomic binning, comparative biology and taxonomic classification.</title>
        <authorList>
            <person name="Goeker M."/>
        </authorList>
    </citation>
    <scope>NUCLEOTIDE SEQUENCE [LARGE SCALE GENOMIC DNA]</scope>
    <source>
        <strain evidence="1 2">DSM 28404</strain>
    </source>
</reference>
<dbReference type="GO" id="GO:0003824">
    <property type="term" value="F:catalytic activity"/>
    <property type="evidence" value="ECO:0007669"/>
    <property type="project" value="UniProtKB-ARBA"/>
</dbReference>
<evidence type="ECO:0008006" key="3">
    <source>
        <dbReference type="Google" id="ProtNLM"/>
    </source>
</evidence>
<dbReference type="EMBL" id="SLYB01000004">
    <property type="protein sequence ID" value="TCP96570.1"/>
    <property type="molecule type" value="Genomic_DNA"/>
</dbReference>
<evidence type="ECO:0000313" key="2">
    <source>
        <dbReference type="Proteomes" id="UP000295763"/>
    </source>
</evidence>
<accession>A0A4R2T2V9</accession>
<organism evidence="1 2">
    <name type="scientific">Cricetibacter osteomyelitidis</name>
    <dbReference type="NCBI Taxonomy" id="1521931"/>
    <lineage>
        <taxon>Bacteria</taxon>
        <taxon>Pseudomonadati</taxon>
        <taxon>Pseudomonadota</taxon>
        <taxon>Gammaproteobacteria</taxon>
        <taxon>Pasteurellales</taxon>
        <taxon>Pasteurellaceae</taxon>
        <taxon>Cricetibacter</taxon>
    </lineage>
</organism>
<sequence>MKTLAILGECMIELNGEPFGNMRQTYGGDTLNTATYLARCTPKSAVEIRYVSL</sequence>
<protein>
    <recommendedName>
        <fullName evidence="3">PfkB family carbohydrate kinase</fullName>
    </recommendedName>
</protein>
<keyword evidence="2" id="KW-1185">Reference proteome</keyword>
<proteinExistence type="predicted"/>
<dbReference type="Proteomes" id="UP000295763">
    <property type="component" value="Unassembled WGS sequence"/>
</dbReference>
<evidence type="ECO:0000313" key="1">
    <source>
        <dbReference type="EMBL" id="TCP96570.1"/>
    </source>
</evidence>
<gene>
    <name evidence="1" type="ORF">EDC44_104103</name>
</gene>
<name>A0A4R2T2V9_9PAST</name>
<dbReference type="AlphaFoldDB" id="A0A4R2T2V9"/>
<dbReference type="InterPro" id="IPR029056">
    <property type="entry name" value="Ribokinase-like"/>
</dbReference>